<dbReference type="Gene3D" id="3.40.50.1820">
    <property type="entry name" value="alpha/beta hydrolase"/>
    <property type="match status" value="1"/>
</dbReference>
<keyword evidence="1" id="KW-0378">Hydrolase</keyword>
<proteinExistence type="predicted"/>
<evidence type="ECO:0000313" key="3">
    <source>
        <dbReference type="EMBL" id="MBB4616019.1"/>
    </source>
</evidence>
<comment type="caution">
    <text evidence="3">The sequence shown here is derived from an EMBL/GenBank/DDBJ whole genome shotgun (WGS) entry which is preliminary data.</text>
</comment>
<dbReference type="Proteomes" id="UP000574769">
    <property type="component" value="Unassembled WGS sequence"/>
</dbReference>
<sequence length="662" mass="71240">MAKYVHFGLAFAMLAAGHPTKAQESAAQKFGAREDVRQVSLSPDGKRVAMLRATKGASTALFVAELTAGAAPKPILASSGRPDQIDECRWSTSTQLVCTISTLMMQNGRRLGFSRVVTLNADGSGLKELSGETRDAIGGAAQYGGDVLDFLADGDQGGAVLMTRSYGTQQSTGTLLAARLGGLGVERIDTSTLRRQQIEKPNPDASEYISDGHGEIRVMGITPTSNEGMLKSRTSYFYRKAGQRGWQPLSTLTYNGGLTAGFNPYVVDRALNAVYGFDSHNGRKALYRIALDGSMKRELVLENPDVDVDALIQVGRQRRVVGASFATDKRRAVFFDPELQALASSLARALPNETIVEFVDASADEQRLVLFAGSDVDPGRFYLFDRTSKKLTEILPARPQLSGVMLAPVKAITFKASDGTTIPGYLTVPPGSDGKNIPAIVMPHGGPEARDEWGFDWLSQFFANRGFAVLQPNFRGSSGYGTAWFQKNGFQSWRTAVGDVNDAGRYLLSSGIAAPGKIAILGWSYGGYAALQSAVLDPDLFKAIVAIAPVTDLETLRTERAAYVTYAIEDARIGHGPHVREGSPAQNAGRIKVPVLLIHGDQDQNVGVGESRLMASQLRAAGGKVDYIEYKGLTHQLDDADVRADVLDKSDTFINSAFQAKR</sequence>
<reference evidence="3 4" key="1">
    <citation type="submission" date="2020-08" db="EMBL/GenBank/DDBJ databases">
        <title>Genomic Encyclopedia of Type Strains, Phase IV (KMG-IV): sequencing the most valuable type-strain genomes for metagenomic binning, comparative biology and taxonomic classification.</title>
        <authorList>
            <person name="Goeker M."/>
        </authorList>
    </citation>
    <scope>NUCLEOTIDE SEQUENCE [LARGE SCALE GENOMIC DNA]</scope>
    <source>
        <strain evidence="3 4">DSM 15867</strain>
    </source>
</reference>
<dbReference type="RefSeq" id="WP_246359988.1">
    <property type="nucleotide sequence ID" value="NZ_JACHNY010000001.1"/>
</dbReference>
<dbReference type="SUPFAM" id="SSF82171">
    <property type="entry name" value="DPP6 N-terminal domain-like"/>
    <property type="match status" value="1"/>
</dbReference>
<dbReference type="GO" id="GO:0004252">
    <property type="term" value="F:serine-type endopeptidase activity"/>
    <property type="evidence" value="ECO:0007669"/>
    <property type="project" value="TreeGrafter"/>
</dbReference>
<keyword evidence="3" id="KW-0645">Protease</keyword>
<dbReference type="InterPro" id="IPR001375">
    <property type="entry name" value="Peptidase_S9_cat"/>
</dbReference>
<feature type="domain" description="Peptidase S9 prolyl oligopeptidase catalytic" evidence="2">
    <location>
        <begin position="453"/>
        <end position="659"/>
    </location>
</feature>
<evidence type="ECO:0000313" key="4">
    <source>
        <dbReference type="Proteomes" id="UP000574769"/>
    </source>
</evidence>
<dbReference type="PANTHER" id="PTHR42776">
    <property type="entry name" value="SERINE PEPTIDASE S9 FAMILY MEMBER"/>
    <property type="match status" value="1"/>
</dbReference>
<dbReference type="PANTHER" id="PTHR42776:SF27">
    <property type="entry name" value="DIPEPTIDYL PEPTIDASE FAMILY MEMBER 6"/>
    <property type="match status" value="1"/>
</dbReference>
<dbReference type="SUPFAM" id="SSF53474">
    <property type="entry name" value="alpha/beta-Hydrolases"/>
    <property type="match status" value="1"/>
</dbReference>
<dbReference type="InterPro" id="IPR029058">
    <property type="entry name" value="AB_hydrolase_fold"/>
</dbReference>
<gene>
    <name evidence="3" type="ORF">GGQ96_000125</name>
</gene>
<dbReference type="EMBL" id="JACHNY010000001">
    <property type="protein sequence ID" value="MBB4616019.1"/>
    <property type="molecule type" value="Genomic_DNA"/>
</dbReference>
<evidence type="ECO:0000259" key="2">
    <source>
        <dbReference type="Pfam" id="PF00326"/>
    </source>
</evidence>
<dbReference type="Pfam" id="PF00326">
    <property type="entry name" value="Peptidase_S9"/>
    <property type="match status" value="1"/>
</dbReference>
<evidence type="ECO:0000256" key="1">
    <source>
        <dbReference type="ARBA" id="ARBA00022801"/>
    </source>
</evidence>
<keyword evidence="3" id="KW-0031">Aminopeptidase</keyword>
<dbReference type="AlphaFoldDB" id="A0A7W7AGU2"/>
<dbReference type="GO" id="GO:0006508">
    <property type="term" value="P:proteolysis"/>
    <property type="evidence" value="ECO:0007669"/>
    <property type="project" value="InterPro"/>
</dbReference>
<organism evidence="3 4">
    <name type="scientific">Sphingomonas abaci</name>
    <dbReference type="NCBI Taxonomy" id="237611"/>
    <lineage>
        <taxon>Bacteria</taxon>
        <taxon>Pseudomonadati</taxon>
        <taxon>Pseudomonadota</taxon>
        <taxon>Alphaproteobacteria</taxon>
        <taxon>Sphingomonadales</taxon>
        <taxon>Sphingomonadaceae</taxon>
        <taxon>Sphingomonas</taxon>
    </lineage>
</organism>
<keyword evidence="4" id="KW-1185">Reference proteome</keyword>
<name>A0A7W7AGU2_9SPHN</name>
<protein>
    <submittedName>
        <fullName evidence="3">Dipeptidyl aminopeptidase/acylaminoacyl peptidase</fullName>
    </submittedName>
</protein>
<dbReference type="GO" id="GO:0004177">
    <property type="term" value="F:aminopeptidase activity"/>
    <property type="evidence" value="ECO:0007669"/>
    <property type="project" value="UniProtKB-KW"/>
</dbReference>
<accession>A0A7W7AGU2</accession>